<gene>
    <name evidence="2" type="ORF">BD626DRAFT_572388</name>
</gene>
<organism evidence="2 3">
    <name type="scientific">Schizophyllum amplum</name>
    <dbReference type="NCBI Taxonomy" id="97359"/>
    <lineage>
        <taxon>Eukaryota</taxon>
        <taxon>Fungi</taxon>
        <taxon>Dikarya</taxon>
        <taxon>Basidiomycota</taxon>
        <taxon>Agaricomycotina</taxon>
        <taxon>Agaricomycetes</taxon>
        <taxon>Agaricomycetidae</taxon>
        <taxon>Agaricales</taxon>
        <taxon>Schizophyllaceae</taxon>
        <taxon>Schizophyllum</taxon>
    </lineage>
</organism>
<evidence type="ECO:0000313" key="2">
    <source>
        <dbReference type="EMBL" id="TRM59710.1"/>
    </source>
</evidence>
<sequence length="205" mass="22048">MSALSRVTRTSRISAKAHAKAAPYVHVMRGAQRPWSSAEAESGLAVVPINGRSVLRIERSSYLSNGAPVDPDPNELYGPAGAGRACVRESGSPEASSGLIDHAEPEYAGGPDEDRSISVELEYPDTDEKDAGAPDEERSISGESYELEYPDTEQEDAGALDEDRSISEDAYEQGHPDPDDVEYYAPDSYETLICGLYTSADSLDD</sequence>
<feature type="region of interest" description="Disordered" evidence="1">
    <location>
        <begin position="63"/>
        <end position="184"/>
    </location>
</feature>
<feature type="compositionally biased region" description="Acidic residues" evidence="1">
    <location>
        <begin position="145"/>
        <end position="160"/>
    </location>
</feature>
<dbReference type="Proteomes" id="UP000320762">
    <property type="component" value="Unassembled WGS sequence"/>
</dbReference>
<keyword evidence="3" id="KW-1185">Reference proteome</keyword>
<accession>A0A550C4L8</accession>
<evidence type="ECO:0000256" key="1">
    <source>
        <dbReference type="SAM" id="MobiDB-lite"/>
    </source>
</evidence>
<dbReference type="EMBL" id="VDMD01000026">
    <property type="protein sequence ID" value="TRM59710.1"/>
    <property type="molecule type" value="Genomic_DNA"/>
</dbReference>
<proteinExistence type="predicted"/>
<feature type="compositionally biased region" description="Basic and acidic residues" evidence="1">
    <location>
        <begin position="129"/>
        <end position="140"/>
    </location>
</feature>
<feature type="compositionally biased region" description="Basic and acidic residues" evidence="1">
    <location>
        <begin position="161"/>
        <end position="178"/>
    </location>
</feature>
<evidence type="ECO:0000313" key="3">
    <source>
        <dbReference type="Proteomes" id="UP000320762"/>
    </source>
</evidence>
<reference evidence="2 3" key="1">
    <citation type="journal article" date="2019" name="New Phytol.">
        <title>Comparative genomics reveals unique wood-decay strategies and fruiting body development in the Schizophyllaceae.</title>
        <authorList>
            <person name="Almasi E."/>
            <person name="Sahu N."/>
            <person name="Krizsan K."/>
            <person name="Balint B."/>
            <person name="Kovacs G.M."/>
            <person name="Kiss B."/>
            <person name="Cseklye J."/>
            <person name="Drula E."/>
            <person name="Henrissat B."/>
            <person name="Nagy I."/>
            <person name="Chovatia M."/>
            <person name="Adam C."/>
            <person name="LaButti K."/>
            <person name="Lipzen A."/>
            <person name="Riley R."/>
            <person name="Grigoriev I.V."/>
            <person name="Nagy L.G."/>
        </authorList>
    </citation>
    <scope>NUCLEOTIDE SEQUENCE [LARGE SCALE GENOMIC DNA]</scope>
    <source>
        <strain evidence="2 3">NL-1724</strain>
    </source>
</reference>
<comment type="caution">
    <text evidence="2">The sequence shown here is derived from an EMBL/GenBank/DDBJ whole genome shotgun (WGS) entry which is preliminary data.</text>
</comment>
<dbReference type="AlphaFoldDB" id="A0A550C4L8"/>
<protein>
    <submittedName>
        <fullName evidence="2">Uncharacterized protein</fullName>
    </submittedName>
</protein>
<name>A0A550C4L8_9AGAR</name>